<organism evidence="3 4">
    <name type="scientific">Alteromonas lipolytica</name>
    <dbReference type="NCBI Taxonomy" id="1856405"/>
    <lineage>
        <taxon>Bacteria</taxon>
        <taxon>Pseudomonadati</taxon>
        <taxon>Pseudomonadota</taxon>
        <taxon>Gammaproteobacteria</taxon>
        <taxon>Alteromonadales</taxon>
        <taxon>Alteromonadaceae</taxon>
        <taxon>Alteromonas/Salinimonas group</taxon>
        <taxon>Alteromonas</taxon>
    </lineage>
</organism>
<dbReference type="InterPro" id="IPR011250">
    <property type="entry name" value="OMP/PagP_B-barrel"/>
</dbReference>
<feature type="domain" description="Outer membrane protein beta-barrel" evidence="2">
    <location>
        <begin position="23"/>
        <end position="207"/>
    </location>
</feature>
<dbReference type="Pfam" id="PF13505">
    <property type="entry name" value="OMP_b-brl"/>
    <property type="match status" value="1"/>
</dbReference>
<dbReference type="EMBL" id="MJIC01000010">
    <property type="protein sequence ID" value="OFI35197.1"/>
    <property type="molecule type" value="Genomic_DNA"/>
</dbReference>
<dbReference type="SUPFAM" id="SSF56925">
    <property type="entry name" value="OMPA-like"/>
    <property type="match status" value="1"/>
</dbReference>
<name>A0A1E8FGW5_9ALTE</name>
<dbReference type="Gene3D" id="2.40.160.20">
    <property type="match status" value="1"/>
</dbReference>
<evidence type="ECO:0000313" key="4">
    <source>
        <dbReference type="Proteomes" id="UP000176037"/>
    </source>
</evidence>
<reference evidence="3 4" key="1">
    <citation type="submission" date="2016-09" db="EMBL/GenBank/DDBJ databases">
        <title>Alteromonas lipolytica, a new species isolated from sea water.</title>
        <authorList>
            <person name="Wu Y.-H."/>
            <person name="Cheng H."/>
            <person name="Xu X.-W."/>
        </authorList>
    </citation>
    <scope>NUCLEOTIDE SEQUENCE [LARGE SCALE GENOMIC DNA]</scope>
    <source>
        <strain evidence="3 4">JW12</strain>
    </source>
</reference>
<proteinExistence type="predicted"/>
<gene>
    <name evidence="3" type="ORF">BFC17_16790</name>
</gene>
<evidence type="ECO:0000313" key="3">
    <source>
        <dbReference type="EMBL" id="OFI35197.1"/>
    </source>
</evidence>
<comment type="caution">
    <text evidence="3">The sequence shown here is derived from an EMBL/GenBank/DDBJ whole genome shotgun (WGS) entry which is preliminary data.</text>
</comment>
<sequence>MMSMPSLVKLKGFKMRKTLNIASAVLLLTFVSAVNAENVWRIGATYSFQEVDINGRDFDAAGLTAGYLYNQYVGLEVRFLAGTSGYSGFYGMPDAPWGNYSEDINTQASLLLKAQYPIFKAIKLYGLAGYSNTEIEINGLAQQNDAEGNITGNVPYKQTITEGGFTYGVGLDYQISERFDVFVDYQVLPDFRSRDWDSITIGVSYSF</sequence>
<protein>
    <recommendedName>
        <fullName evidence="2">Outer membrane protein beta-barrel domain-containing protein</fullName>
    </recommendedName>
</protein>
<keyword evidence="1" id="KW-0732">Signal</keyword>
<dbReference type="InterPro" id="IPR027385">
    <property type="entry name" value="Beta-barrel_OMP"/>
</dbReference>
<accession>A0A1E8FGW5</accession>
<keyword evidence="4" id="KW-1185">Reference proteome</keyword>
<dbReference type="AlphaFoldDB" id="A0A1E8FGW5"/>
<dbReference type="Proteomes" id="UP000176037">
    <property type="component" value="Unassembled WGS sequence"/>
</dbReference>
<evidence type="ECO:0000256" key="1">
    <source>
        <dbReference type="ARBA" id="ARBA00022729"/>
    </source>
</evidence>
<evidence type="ECO:0000259" key="2">
    <source>
        <dbReference type="Pfam" id="PF13505"/>
    </source>
</evidence>
<dbReference type="OrthoDB" id="6386495at2"/>
<dbReference type="STRING" id="1856405.BFC17_16790"/>